<feature type="coiled-coil region" evidence="1">
    <location>
        <begin position="459"/>
        <end position="493"/>
    </location>
</feature>
<protein>
    <submittedName>
        <fullName evidence="4">Uncharacterized protein</fullName>
    </submittedName>
</protein>
<dbReference type="EMBL" id="MF893252">
    <property type="protein sequence ID" value="AWA82258.1"/>
    <property type="molecule type" value="Genomic_RNA"/>
</dbReference>
<keyword evidence="1" id="KW-0175">Coiled coil</keyword>
<name>A0A2S0S4P5_9VIRU</name>
<feature type="transmembrane region" description="Helical" evidence="3">
    <location>
        <begin position="885"/>
        <end position="904"/>
    </location>
</feature>
<sequence>MSLLRQEGRHHLRMTSYSSIIYLLIIPYQTILALTNPITYKDYGVILTPENPVYVPEDYWQHVVKIKLPCLTTYVTEENLSSLKDMSTIITETLTTIRQAITEFSPELANLDHQFMLVSGLIKTTTLRFKRTQNVVVRAWGLLPVQDCKANPELTRDESDTDPNWQLQSWAQPTTISNSIPRNRRQVRIDHAEINELIGTKLMTPNITDHSLFFRPQSSSGRVPQPSQYGVDRSFTKSRYSQQRHQYNHAQDPYDRSDVKDHEVFVSTTPTPPTSSSPVYQSDHNSRESKFASESLPQVSSDRSMVRNYLTSKFANAGLLGDQPKDGQDVNTINSSEPISGVMRENPYTRFDTMLSMLVSSEWSSREITICDSDTYRQTKICRTEWAIPDVRYARSSRQRRGLCNWCGDSIKWLYGLASVEDVQDTLKAVKADIGSTVEKINDLTTAQSAVIDSVSKGYASLELALDKLVTQAQELKAENKAAMDEVDAEAKKLKLVELTSYATSAIATAGAYIQVINHKLDGIEAWFRSLKNSIQNQLVDVEILNGGTMDQLIAKIESSLPADRTIVPSWLKLQYLDAHSVSVFATKSDLVIIYRIPLILKSKDLKAYQITSLPFQIGNASMSDNGYYLASTLSIPWRYVLADMTNQLWVGFTKVEWNECESRGDKTCLEAYEWRLLKPTECLPSLVLPHLGAKERGQMCSVVTERLQAGVTSSVITPMLWMVSVIGPKNQLWIECKKKTDQSATEITTQDIHGLNLIRVEPGCRTSIGNLRLTGRYTYKSESFGESINGVELMTIEGFPKVTLEELKSFLSIDSVKNLNRTTKMFDDTTSLLTNAQSTVSELRKKLESIDKLKTIEPIYTQMDKQSTKLADDMKFWSFEFIPLWFKVGAGVGGTLLTLIVMYKLMTLCKSPTHMALAAIPPLTQEMRTFAASIAPETSTIKPAHDTSEDILAILSKVHNNYYHVVSIGLGIIMLCLMVYCIWMQHGHVLPVMKKMLYFQGIFPFNTTLAHHPGESPITMTILCEFISLFGKVARFEIGVQAATLPSPGKQWRCKLGSDGQKALIASTSYRFLNNLNFRINWQDVCIQSNIIEIESCSAMPPTIKLPMSEVIMQVLGNEPWLWYKINPLIITKIFVGQGHQKRVLYSYVKSYQESI</sequence>
<organism evidence="4">
    <name type="scientific">Mogami virus</name>
    <dbReference type="NCBI Taxonomy" id="2170597"/>
    <lineage>
        <taxon>Viruses</taxon>
        <taxon>Riboviria</taxon>
    </lineage>
</organism>
<evidence type="ECO:0000313" key="4">
    <source>
        <dbReference type="EMBL" id="AWA82258.1"/>
    </source>
</evidence>
<reference evidence="4" key="1">
    <citation type="journal article" date="2018" name="Virus Evol.">
        <title>The virome of Drosophila suzukii, an invasive pest of soft fruit.</title>
        <authorList>
            <person name="Medd N.C."/>
            <person name="Fellous S."/>
            <person name="Waldron F.M."/>
            <person name="Xuereb A."/>
            <person name="Nakai M."/>
            <person name="Cross J.V."/>
            <person name="Obbard D.J."/>
        </authorList>
    </citation>
    <scope>NUCLEOTIDE SEQUENCE</scope>
    <source>
        <strain evidence="4">Jap1</strain>
    </source>
</reference>
<feature type="region of interest" description="Disordered" evidence="2">
    <location>
        <begin position="238"/>
        <end position="257"/>
    </location>
</feature>
<keyword evidence="3" id="KW-1133">Transmembrane helix</keyword>
<feature type="region of interest" description="Disordered" evidence="2">
    <location>
        <begin position="265"/>
        <end position="298"/>
    </location>
</feature>
<keyword evidence="3" id="KW-0472">Membrane</keyword>
<keyword evidence="3" id="KW-0812">Transmembrane</keyword>
<feature type="transmembrane region" description="Helical" evidence="3">
    <location>
        <begin position="20"/>
        <end position="40"/>
    </location>
</feature>
<proteinExistence type="predicted"/>
<evidence type="ECO:0000256" key="1">
    <source>
        <dbReference type="SAM" id="Coils"/>
    </source>
</evidence>
<evidence type="ECO:0000256" key="2">
    <source>
        <dbReference type="SAM" id="MobiDB-lite"/>
    </source>
</evidence>
<accession>A0A2S0S4P5</accession>
<feature type="compositionally biased region" description="Polar residues" evidence="2">
    <location>
        <begin position="238"/>
        <end position="249"/>
    </location>
</feature>
<feature type="transmembrane region" description="Helical" evidence="3">
    <location>
        <begin position="963"/>
        <end position="984"/>
    </location>
</feature>
<evidence type="ECO:0000256" key="3">
    <source>
        <dbReference type="SAM" id="Phobius"/>
    </source>
</evidence>